<dbReference type="STRING" id="1795632.TH606_08335"/>
<evidence type="ECO:0000313" key="3">
    <source>
        <dbReference type="EMBL" id="OAG27152.1"/>
    </source>
</evidence>
<reference evidence="3 4" key="1">
    <citation type="submission" date="2016-02" db="EMBL/GenBank/DDBJ databases">
        <title>Draft genome sequence of Thermodesulfatator sp. S606.</title>
        <authorList>
            <person name="Lai Q."/>
            <person name="Cao J."/>
            <person name="Dupont S."/>
            <person name="Shao Z."/>
            <person name="Jebbar M."/>
            <person name="Alain K."/>
        </authorList>
    </citation>
    <scope>NUCLEOTIDE SEQUENCE [LARGE SCALE GENOMIC DNA]</scope>
    <source>
        <strain evidence="3 4">S606</strain>
    </source>
</reference>
<proteinExistence type="inferred from homology"/>
<organism evidence="3 4">
    <name type="scientific">Thermodesulfatator autotrophicus</name>
    <dbReference type="NCBI Taxonomy" id="1795632"/>
    <lineage>
        <taxon>Bacteria</taxon>
        <taxon>Pseudomonadati</taxon>
        <taxon>Thermodesulfobacteriota</taxon>
        <taxon>Thermodesulfobacteria</taxon>
        <taxon>Thermodesulfobacteriales</taxon>
        <taxon>Thermodesulfatatoraceae</taxon>
        <taxon>Thermodesulfatator</taxon>
    </lineage>
</organism>
<dbReference type="InterPro" id="IPR038078">
    <property type="entry name" value="PhoU-like_sf"/>
</dbReference>
<evidence type="ECO:0000313" key="4">
    <source>
        <dbReference type="Proteomes" id="UP000076964"/>
    </source>
</evidence>
<protein>
    <recommendedName>
        <fullName evidence="2">PhoU domain-containing protein</fullName>
    </recommendedName>
</protein>
<dbReference type="AlphaFoldDB" id="A0A177E7E5"/>
<keyword evidence="4" id="KW-1185">Reference proteome</keyword>
<dbReference type="OrthoDB" id="9814256at2"/>
<comment type="caution">
    <text evidence="3">The sequence shown here is derived from an EMBL/GenBank/DDBJ whole genome shotgun (WGS) entry which is preliminary data.</text>
</comment>
<feature type="domain" description="PhoU" evidence="2">
    <location>
        <begin position="16"/>
        <end position="104"/>
    </location>
</feature>
<dbReference type="GO" id="GO:0045936">
    <property type="term" value="P:negative regulation of phosphate metabolic process"/>
    <property type="evidence" value="ECO:0007669"/>
    <property type="project" value="InterPro"/>
</dbReference>
<evidence type="ECO:0000259" key="2">
    <source>
        <dbReference type="Pfam" id="PF01895"/>
    </source>
</evidence>
<dbReference type="Proteomes" id="UP000076964">
    <property type="component" value="Unassembled WGS sequence"/>
</dbReference>
<name>A0A177E7E5_9BACT</name>
<dbReference type="InterPro" id="IPR028366">
    <property type="entry name" value="PhoU"/>
</dbReference>
<dbReference type="RefSeq" id="WP_068542846.1">
    <property type="nucleotide sequence ID" value="NZ_LSFI01000038.1"/>
</dbReference>
<dbReference type="GO" id="GO:0030643">
    <property type="term" value="P:intracellular phosphate ion homeostasis"/>
    <property type="evidence" value="ECO:0007669"/>
    <property type="project" value="InterPro"/>
</dbReference>
<dbReference type="PANTHER" id="PTHR42930:SF3">
    <property type="entry name" value="PHOSPHATE-SPECIFIC TRANSPORT SYSTEM ACCESSORY PROTEIN PHOU"/>
    <property type="match status" value="1"/>
</dbReference>
<accession>A0A177E7E5</accession>
<evidence type="ECO:0000256" key="1">
    <source>
        <dbReference type="ARBA" id="ARBA00008107"/>
    </source>
</evidence>
<dbReference type="Pfam" id="PF01895">
    <property type="entry name" value="PhoU"/>
    <property type="match status" value="1"/>
</dbReference>
<dbReference type="PANTHER" id="PTHR42930">
    <property type="entry name" value="PHOSPHATE-SPECIFIC TRANSPORT SYSTEM ACCESSORY PROTEIN PHOU"/>
    <property type="match status" value="1"/>
</dbReference>
<dbReference type="EMBL" id="LSFI01000038">
    <property type="protein sequence ID" value="OAG27152.1"/>
    <property type="molecule type" value="Genomic_DNA"/>
</dbReference>
<gene>
    <name evidence="3" type="ORF">TH606_08335</name>
</gene>
<dbReference type="Gene3D" id="1.20.58.220">
    <property type="entry name" value="Phosphate transport system protein phou homolog 2, domain 2"/>
    <property type="match status" value="1"/>
</dbReference>
<sequence>MNIHLQKDLQDLKRYLMEMCRLVSESVRTAVKAFEERDPELAKLVIKQDHKIDALENEILVFCMKILALHHPLARDLRFITSAMSMIRDLERLGDQAVNIAERVEEIARDGVFT</sequence>
<dbReference type="SUPFAM" id="SSF109755">
    <property type="entry name" value="PhoU-like"/>
    <property type="match status" value="1"/>
</dbReference>
<dbReference type="InterPro" id="IPR026022">
    <property type="entry name" value="PhoU_dom"/>
</dbReference>
<comment type="similarity">
    <text evidence="1">Belongs to the PhoU family.</text>
</comment>